<evidence type="ECO:0000256" key="4">
    <source>
        <dbReference type="ARBA" id="ARBA00022833"/>
    </source>
</evidence>
<keyword evidence="3 5" id="KW-0863">Zinc-finger</keyword>
<organism evidence="7 8">
    <name type="scientific">Colletotrichum asianum</name>
    <dbReference type="NCBI Taxonomy" id="702518"/>
    <lineage>
        <taxon>Eukaryota</taxon>
        <taxon>Fungi</taxon>
        <taxon>Dikarya</taxon>
        <taxon>Ascomycota</taxon>
        <taxon>Pezizomycotina</taxon>
        <taxon>Sordariomycetes</taxon>
        <taxon>Hypocreomycetidae</taxon>
        <taxon>Glomerellales</taxon>
        <taxon>Glomerellaceae</taxon>
        <taxon>Colletotrichum</taxon>
        <taxon>Colletotrichum gloeosporioides species complex</taxon>
    </lineage>
</organism>
<dbReference type="PANTHER" id="PTHR24409:SF356">
    <property type="entry name" value="C2H2 FINGER DOMAIN TRANSCRIPTION FACTOR (EUROFUNG)"/>
    <property type="match status" value="1"/>
</dbReference>
<dbReference type="GO" id="GO:0000981">
    <property type="term" value="F:DNA-binding transcription factor activity, RNA polymerase II-specific"/>
    <property type="evidence" value="ECO:0007669"/>
    <property type="project" value="TreeGrafter"/>
</dbReference>
<dbReference type="AlphaFoldDB" id="A0A8H3WIP4"/>
<dbReference type="Proteomes" id="UP000434172">
    <property type="component" value="Unassembled WGS sequence"/>
</dbReference>
<dbReference type="PROSITE" id="PS00028">
    <property type="entry name" value="ZINC_FINGER_C2H2_1"/>
    <property type="match status" value="2"/>
</dbReference>
<dbReference type="GO" id="GO:0008270">
    <property type="term" value="F:zinc ion binding"/>
    <property type="evidence" value="ECO:0007669"/>
    <property type="project" value="UniProtKB-KW"/>
</dbReference>
<dbReference type="PANTHER" id="PTHR24409">
    <property type="entry name" value="ZINC FINGER PROTEIN 142"/>
    <property type="match status" value="1"/>
</dbReference>
<dbReference type="EMBL" id="WOWK01000030">
    <property type="protein sequence ID" value="KAF0326481.1"/>
    <property type="molecule type" value="Genomic_DNA"/>
</dbReference>
<sequence length="239" mass="27361">MTFTCGTCNRQFYAGWRARDQHCDATGHSPPRFECYSCDEYFADSEDKQEHEAEDHLHCGPCDRDFTSWTAIQQHLNSRVHRASGISCPFCGVERASATGLVHHLERGSCPNAPLNRDALYLAVRRRDPNGIISKKLLEFHGSPTYSATENSYNYRHDAYQCYMCGNLYGKLNSLNQHLNSPVHQQSLYHCPNRHCGREFTTLAATMNHLESESCGFMRFEAVQQNVGRILDSRRMIQF</sequence>
<dbReference type="GO" id="GO:0000977">
    <property type="term" value="F:RNA polymerase II transcription regulatory region sequence-specific DNA binding"/>
    <property type="evidence" value="ECO:0007669"/>
    <property type="project" value="TreeGrafter"/>
</dbReference>
<comment type="caution">
    <text evidence="7">The sequence shown here is derived from an EMBL/GenBank/DDBJ whole genome shotgun (WGS) entry which is preliminary data.</text>
</comment>
<dbReference type="OrthoDB" id="6077919at2759"/>
<evidence type="ECO:0000313" key="7">
    <source>
        <dbReference type="EMBL" id="KAF0326481.1"/>
    </source>
</evidence>
<keyword evidence="1" id="KW-0479">Metal-binding</keyword>
<dbReference type="SUPFAM" id="SSF57667">
    <property type="entry name" value="beta-beta-alpha zinc fingers"/>
    <property type="match status" value="1"/>
</dbReference>
<dbReference type="Pfam" id="PF12874">
    <property type="entry name" value="zf-met"/>
    <property type="match status" value="1"/>
</dbReference>
<proteinExistence type="predicted"/>
<dbReference type="Gene3D" id="3.30.160.60">
    <property type="entry name" value="Classic Zinc Finger"/>
    <property type="match status" value="2"/>
</dbReference>
<evidence type="ECO:0000256" key="3">
    <source>
        <dbReference type="ARBA" id="ARBA00022771"/>
    </source>
</evidence>
<feature type="domain" description="C2H2-type" evidence="6">
    <location>
        <begin position="160"/>
        <end position="184"/>
    </location>
</feature>
<keyword evidence="4" id="KW-0862">Zinc</keyword>
<dbReference type="InterPro" id="IPR036236">
    <property type="entry name" value="Znf_C2H2_sf"/>
</dbReference>
<evidence type="ECO:0000256" key="2">
    <source>
        <dbReference type="ARBA" id="ARBA00022737"/>
    </source>
</evidence>
<evidence type="ECO:0000313" key="8">
    <source>
        <dbReference type="Proteomes" id="UP000434172"/>
    </source>
</evidence>
<keyword evidence="8" id="KW-1185">Reference proteome</keyword>
<evidence type="ECO:0000256" key="5">
    <source>
        <dbReference type="PROSITE-ProRule" id="PRU00042"/>
    </source>
</evidence>
<evidence type="ECO:0000259" key="6">
    <source>
        <dbReference type="PROSITE" id="PS50157"/>
    </source>
</evidence>
<keyword evidence="2" id="KW-0677">Repeat</keyword>
<reference evidence="7 8" key="1">
    <citation type="submission" date="2019-12" db="EMBL/GenBank/DDBJ databases">
        <title>A genome sequence resource for the geographically widespread anthracnose pathogen Colletotrichum asianum.</title>
        <authorList>
            <person name="Meng Y."/>
        </authorList>
    </citation>
    <scope>NUCLEOTIDE SEQUENCE [LARGE SCALE GENOMIC DNA]</scope>
    <source>
        <strain evidence="7 8">ICMP 18580</strain>
    </source>
</reference>
<accession>A0A8H3WIP4</accession>
<dbReference type="InterPro" id="IPR013087">
    <property type="entry name" value="Znf_C2H2_type"/>
</dbReference>
<protein>
    <recommendedName>
        <fullName evidence="6">C2H2-type domain-containing protein</fullName>
    </recommendedName>
</protein>
<gene>
    <name evidence="7" type="ORF">GQ607_006381</name>
</gene>
<name>A0A8H3WIP4_9PEZI</name>
<dbReference type="SMART" id="SM00355">
    <property type="entry name" value="ZnF_C2H2"/>
    <property type="match status" value="5"/>
</dbReference>
<dbReference type="GO" id="GO:0005634">
    <property type="term" value="C:nucleus"/>
    <property type="evidence" value="ECO:0007669"/>
    <property type="project" value="TreeGrafter"/>
</dbReference>
<evidence type="ECO:0000256" key="1">
    <source>
        <dbReference type="ARBA" id="ARBA00022723"/>
    </source>
</evidence>
<dbReference type="PROSITE" id="PS50157">
    <property type="entry name" value="ZINC_FINGER_C2H2_2"/>
    <property type="match status" value="1"/>
</dbReference>